<gene>
    <name evidence="1" type="ORF">WKW77_31300</name>
</gene>
<comment type="caution">
    <text evidence="1">The sequence shown here is derived from an EMBL/GenBank/DDBJ whole genome shotgun (WGS) entry which is preliminary data.</text>
</comment>
<dbReference type="RefSeq" id="WP_340360788.1">
    <property type="nucleotide sequence ID" value="NZ_JBBKZU010000021.1"/>
</dbReference>
<reference evidence="1 2" key="1">
    <citation type="submission" date="2024-03" db="EMBL/GenBank/DDBJ databases">
        <title>Novel species of the genus Variovorax.</title>
        <authorList>
            <person name="Liu Q."/>
            <person name="Xin Y.-H."/>
        </authorList>
    </citation>
    <scope>NUCLEOTIDE SEQUENCE [LARGE SCALE GENOMIC DNA]</scope>
    <source>
        <strain evidence="1 2">KACC 18899</strain>
    </source>
</reference>
<evidence type="ECO:0000313" key="1">
    <source>
        <dbReference type="EMBL" id="MEJ8815587.1"/>
    </source>
</evidence>
<protein>
    <submittedName>
        <fullName evidence="1">Uncharacterized protein</fullName>
    </submittedName>
</protein>
<organism evidence="1 2">
    <name type="scientific">Variovorax ureilyticus</name>
    <dbReference type="NCBI Taxonomy" id="1836198"/>
    <lineage>
        <taxon>Bacteria</taxon>
        <taxon>Pseudomonadati</taxon>
        <taxon>Pseudomonadota</taxon>
        <taxon>Betaproteobacteria</taxon>
        <taxon>Burkholderiales</taxon>
        <taxon>Comamonadaceae</taxon>
        <taxon>Variovorax</taxon>
    </lineage>
</organism>
<name>A0ABU8VPK6_9BURK</name>
<proteinExistence type="predicted"/>
<keyword evidence="2" id="KW-1185">Reference proteome</keyword>
<dbReference type="Proteomes" id="UP001365846">
    <property type="component" value="Unassembled WGS sequence"/>
</dbReference>
<accession>A0ABU8VPK6</accession>
<dbReference type="EMBL" id="JBBKZU010000021">
    <property type="protein sequence ID" value="MEJ8815587.1"/>
    <property type="molecule type" value="Genomic_DNA"/>
</dbReference>
<sequence>MKFITLGPTGSNHEHVTQNYLDFHGIAGKASVALAVDFEEGAKAVLNGDADFLIQCAVHPATMATVAKYLNGLFVVDTFISPSQDLAVIHRRDATRPDTLAVMKPTLDYTDASRWARIQYVDTVAEVSRGLLEGKYQAGLGFVSIAQKHPELLQIDEFIGTVDDAWIVYGRTKVSGGKLLAWRDSPAAAIYQEMV</sequence>
<evidence type="ECO:0000313" key="2">
    <source>
        <dbReference type="Proteomes" id="UP001365846"/>
    </source>
</evidence>